<dbReference type="PANTHER" id="PTHR23259">
    <property type="entry name" value="RIDDLE"/>
    <property type="match status" value="1"/>
</dbReference>
<sequence length="143" mass="15636">MTIIIYTSILLLLISTIDGQQSTCKANETFRSCGANCVETCDFKPHMCMAVCKSGCFCNAGYVRQSSAADSPCVKRETCKQKEDTSVCGANEEYRTCGSACVETCTFKPQICTEQCVAGCFCKNGHVRRDGNKKSSCVKRQEC</sequence>
<keyword evidence="2" id="KW-1015">Disulfide bond</keyword>
<dbReference type="OrthoDB" id="6236007at2759"/>
<dbReference type="GO" id="GO:0030414">
    <property type="term" value="F:peptidase inhibitor activity"/>
    <property type="evidence" value="ECO:0007669"/>
    <property type="project" value="UniProtKB-KW"/>
</dbReference>
<dbReference type="InterPro" id="IPR051368">
    <property type="entry name" value="SerProtInhib-TIL_Domain"/>
</dbReference>
<gene>
    <name evidence="6" type="ORF">EDS130_LOCUS37179</name>
    <name evidence="5" type="ORF">XAT740_LOCUS15225</name>
</gene>
<comment type="caution">
    <text evidence="5">The sequence shown here is derived from an EMBL/GenBank/DDBJ whole genome shotgun (WGS) entry which is preliminary data.</text>
</comment>
<protein>
    <recommendedName>
        <fullName evidence="4">TIL domain-containing protein</fullName>
    </recommendedName>
</protein>
<feature type="domain" description="TIL" evidence="4">
    <location>
        <begin position="88"/>
        <end position="143"/>
    </location>
</feature>
<dbReference type="AlphaFoldDB" id="A0A814JTW1"/>
<keyword evidence="3" id="KW-0732">Signal</keyword>
<dbReference type="PANTHER" id="PTHR23259:SF70">
    <property type="entry name" value="ACCESSORY GLAND PROTEIN ACP62F-RELATED"/>
    <property type="match status" value="1"/>
</dbReference>
<dbReference type="Proteomes" id="UP000663828">
    <property type="component" value="Unassembled WGS sequence"/>
</dbReference>
<evidence type="ECO:0000259" key="4">
    <source>
        <dbReference type="Pfam" id="PF01826"/>
    </source>
</evidence>
<evidence type="ECO:0000313" key="7">
    <source>
        <dbReference type="Proteomes" id="UP000663828"/>
    </source>
</evidence>
<dbReference type="Proteomes" id="UP000663852">
    <property type="component" value="Unassembled WGS sequence"/>
</dbReference>
<feature type="chain" id="PRO_5036410327" description="TIL domain-containing protein" evidence="3">
    <location>
        <begin position="20"/>
        <end position="143"/>
    </location>
</feature>
<evidence type="ECO:0000256" key="2">
    <source>
        <dbReference type="ARBA" id="ARBA00023157"/>
    </source>
</evidence>
<name>A0A814JTW1_ADIRI</name>
<keyword evidence="1" id="KW-0646">Protease inhibitor</keyword>
<evidence type="ECO:0000313" key="6">
    <source>
        <dbReference type="EMBL" id="CAF1417183.1"/>
    </source>
</evidence>
<feature type="signal peptide" evidence="3">
    <location>
        <begin position="1"/>
        <end position="19"/>
    </location>
</feature>
<evidence type="ECO:0000256" key="3">
    <source>
        <dbReference type="SAM" id="SignalP"/>
    </source>
</evidence>
<dbReference type="SUPFAM" id="SSF57567">
    <property type="entry name" value="Serine protease inhibitors"/>
    <property type="match status" value="2"/>
</dbReference>
<accession>A0A814JTW1</accession>
<reference evidence="5" key="1">
    <citation type="submission" date="2021-02" db="EMBL/GenBank/DDBJ databases">
        <authorList>
            <person name="Nowell W R."/>
        </authorList>
    </citation>
    <scope>NUCLEOTIDE SEQUENCE</scope>
</reference>
<dbReference type="InterPro" id="IPR036084">
    <property type="entry name" value="Ser_inhib-like_sf"/>
</dbReference>
<dbReference type="EMBL" id="CAJNOJ010000361">
    <property type="protein sequence ID" value="CAF1417183.1"/>
    <property type="molecule type" value="Genomic_DNA"/>
</dbReference>
<dbReference type="EMBL" id="CAJNOR010000936">
    <property type="protein sequence ID" value="CAF1040293.1"/>
    <property type="molecule type" value="Genomic_DNA"/>
</dbReference>
<organism evidence="5 7">
    <name type="scientific">Adineta ricciae</name>
    <name type="common">Rotifer</name>
    <dbReference type="NCBI Taxonomy" id="249248"/>
    <lineage>
        <taxon>Eukaryota</taxon>
        <taxon>Metazoa</taxon>
        <taxon>Spiralia</taxon>
        <taxon>Gnathifera</taxon>
        <taxon>Rotifera</taxon>
        <taxon>Eurotatoria</taxon>
        <taxon>Bdelloidea</taxon>
        <taxon>Adinetida</taxon>
        <taxon>Adinetidae</taxon>
        <taxon>Adineta</taxon>
    </lineage>
</organism>
<evidence type="ECO:0000256" key="1">
    <source>
        <dbReference type="ARBA" id="ARBA00022690"/>
    </source>
</evidence>
<keyword evidence="7" id="KW-1185">Reference proteome</keyword>
<evidence type="ECO:0000313" key="5">
    <source>
        <dbReference type="EMBL" id="CAF1040293.1"/>
    </source>
</evidence>
<dbReference type="InterPro" id="IPR002919">
    <property type="entry name" value="TIL_dom"/>
</dbReference>
<proteinExistence type="predicted"/>
<dbReference type="Gene3D" id="2.10.25.10">
    <property type="entry name" value="Laminin"/>
    <property type="match status" value="2"/>
</dbReference>
<dbReference type="Pfam" id="PF01826">
    <property type="entry name" value="TIL"/>
    <property type="match status" value="2"/>
</dbReference>
<feature type="domain" description="TIL" evidence="4">
    <location>
        <begin position="24"/>
        <end position="79"/>
    </location>
</feature>
<dbReference type="CDD" id="cd19941">
    <property type="entry name" value="TIL"/>
    <property type="match status" value="2"/>
</dbReference>